<comment type="pathway">
    <text evidence="9">Isoprenoid biosynthesis; isopentenyl diphosphate biosynthesis via DXP pathway; isopentenyl diphosphate from 1-deoxy-D-xylulose 5-phosphate: step 3/6.</text>
</comment>
<evidence type="ECO:0000256" key="4">
    <source>
        <dbReference type="ARBA" id="ARBA00022679"/>
    </source>
</evidence>
<keyword evidence="4 9" id="KW-0808">Transferase</keyword>
<dbReference type="PANTHER" id="PTHR43527:SF2">
    <property type="entry name" value="4-DIPHOSPHOCYTIDYL-2-C-METHYL-D-ERYTHRITOL KINASE, CHLOROPLASTIC"/>
    <property type="match status" value="1"/>
</dbReference>
<feature type="domain" description="GHMP kinase N-terminal" evidence="10">
    <location>
        <begin position="63"/>
        <end position="139"/>
    </location>
</feature>
<protein>
    <recommendedName>
        <fullName evidence="3 9">4-diphosphocytidyl-2-C-methyl-D-erythritol kinase</fullName>
        <shortName evidence="9">CMK</shortName>
        <ecNumber evidence="2 9">2.7.1.148</ecNumber>
    </recommendedName>
    <alternativeName>
        <fullName evidence="8 9">4-(cytidine-5'-diphospho)-2-C-methyl-D-erythritol kinase</fullName>
    </alternativeName>
</protein>
<dbReference type="NCBIfam" id="TIGR00154">
    <property type="entry name" value="ispE"/>
    <property type="match status" value="1"/>
</dbReference>
<dbReference type="OrthoDB" id="9809438at2"/>
<evidence type="ECO:0000256" key="6">
    <source>
        <dbReference type="ARBA" id="ARBA00022777"/>
    </source>
</evidence>
<accession>A0A2T5JFY0</accession>
<dbReference type="RefSeq" id="WP_107827110.1">
    <property type="nucleotide sequence ID" value="NZ_CP160205.1"/>
</dbReference>
<evidence type="ECO:0000259" key="11">
    <source>
        <dbReference type="Pfam" id="PF08544"/>
    </source>
</evidence>
<comment type="function">
    <text evidence="9">Catalyzes the phosphorylation of the position 2 hydroxy group of 4-diphosphocytidyl-2C-methyl-D-erythritol.</text>
</comment>
<dbReference type="EC" id="2.7.1.148" evidence="2 9"/>
<dbReference type="HAMAP" id="MF_00061">
    <property type="entry name" value="IspE"/>
    <property type="match status" value="1"/>
</dbReference>
<dbReference type="InterPro" id="IPR004424">
    <property type="entry name" value="IspE"/>
</dbReference>
<feature type="active site" evidence="9">
    <location>
        <position position="132"/>
    </location>
</feature>
<dbReference type="Pfam" id="PF08544">
    <property type="entry name" value="GHMP_kinases_C"/>
    <property type="match status" value="1"/>
</dbReference>
<proteinExistence type="inferred from homology"/>
<dbReference type="InterPro" id="IPR013750">
    <property type="entry name" value="GHMP_kinase_C_dom"/>
</dbReference>
<comment type="catalytic activity">
    <reaction evidence="9">
        <text>4-CDP-2-C-methyl-D-erythritol + ATP = 4-CDP-2-C-methyl-D-erythritol 2-phosphate + ADP + H(+)</text>
        <dbReference type="Rhea" id="RHEA:18437"/>
        <dbReference type="ChEBI" id="CHEBI:15378"/>
        <dbReference type="ChEBI" id="CHEBI:30616"/>
        <dbReference type="ChEBI" id="CHEBI:57823"/>
        <dbReference type="ChEBI" id="CHEBI:57919"/>
        <dbReference type="ChEBI" id="CHEBI:456216"/>
        <dbReference type="EC" id="2.7.1.148"/>
    </reaction>
</comment>
<dbReference type="GO" id="GO:0050515">
    <property type="term" value="F:4-(cytidine 5'-diphospho)-2-C-methyl-D-erythritol kinase activity"/>
    <property type="evidence" value="ECO:0007669"/>
    <property type="project" value="UniProtKB-UniRule"/>
</dbReference>
<evidence type="ECO:0000256" key="3">
    <source>
        <dbReference type="ARBA" id="ARBA00017473"/>
    </source>
</evidence>
<feature type="binding site" evidence="9">
    <location>
        <begin position="90"/>
        <end position="100"/>
    </location>
    <ligand>
        <name>ATP</name>
        <dbReference type="ChEBI" id="CHEBI:30616"/>
    </ligand>
</feature>
<evidence type="ECO:0000313" key="12">
    <source>
        <dbReference type="EMBL" id="PTR01340.1"/>
    </source>
</evidence>
<evidence type="ECO:0000256" key="1">
    <source>
        <dbReference type="ARBA" id="ARBA00009684"/>
    </source>
</evidence>
<dbReference type="AlphaFoldDB" id="A0A2T5JFY0"/>
<dbReference type="EMBL" id="QAOQ01000001">
    <property type="protein sequence ID" value="PTR01340.1"/>
    <property type="molecule type" value="Genomic_DNA"/>
</dbReference>
<dbReference type="InterPro" id="IPR036554">
    <property type="entry name" value="GHMP_kinase_C_sf"/>
</dbReference>
<sequence length="267" mass="29587">MIAFPNAKINIGLNITERRADGYHNLETIFYPINITDALEIVPANELSFEASGLGIPGQVEDNLCIKGYHLLKADFDLPPVKIHLHKHIPIGAGLGGGSSDAAFFFKLMNKEFSLNLSNEQMRDYVRVLGADCAFFIEGKPVYAFEKGDQFEPVDLDLSVYHLVLVMPPAHVSTAEAYRGVKPQPSERSLKELVSLPVGDWKQYIRNDFETSIFKNHPVIRGVKSALYEAGALYACMSGSGASVFGVFKERPDLSALEKDNQVFYNV</sequence>
<feature type="domain" description="GHMP kinase C-terminal" evidence="11">
    <location>
        <begin position="201"/>
        <end position="256"/>
    </location>
</feature>
<dbReference type="UniPathway" id="UPA00056">
    <property type="reaction ID" value="UER00094"/>
</dbReference>
<comment type="caution">
    <text evidence="12">The sequence shown here is derived from an EMBL/GenBank/DDBJ whole genome shotgun (WGS) entry which is preliminary data.</text>
</comment>
<dbReference type="Gene3D" id="3.30.230.10">
    <property type="match status" value="1"/>
</dbReference>
<keyword evidence="13" id="KW-1185">Reference proteome</keyword>
<comment type="similarity">
    <text evidence="1 9">Belongs to the GHMP kinase family. IspE subfamily.</text>
</comment>
<dbReference type="GO" id="GO:0019288">
    <property type="term" value="P:isopentenyl diphosphate biosynthetic process, methylerythritol 4-phosphate pathway"/>
    <property type="evidence" value="ECO:0007669"/>
    <property type="project" value="UniProtKB-UniRule"/>
</dbReference>
<keyword evidence="6 9" id="KW-0418">Kinase</keyword>
<evidence type="ECO:0000313" key="13">
    <source>
        <dbReference type="Proteomes" id="UP000244168"/>
    </source>
</evidence>
<keyword evidence="7 9" id="KW-0067">ATP-binding</keyword>
<dbReference type="Pfam" id="PF00288">
    <property type="entry name" value="GHMP_kinases_N"/>
    <property type="match status" value="1"/>
</dbReference>
<dbReference type="InterPro" id="IPR020568">
    <property type="entry name" value="Ribosomal_Su5_D2-typ_SF"/>
</dbReference>
<dbReference type="GO" id="GO:0005524">
    <property type="term" value="F:ATP binding"/>
    <property type="evidence" value="ECO:0007669"/>
    <property type="project" value="UniProtKB-UniRule"/>
</dbReference>
<dbReference type="SUPFAM" id="SSF54211">
    <property type="entry name" value="Ribosomal protein S5 domain 2-like"/>
    <property type="match status" value="1"/>
</dbReference>
<evidence type="ECO:0000256" key="8">
    <source>
        <dbReference type="ARBA" id="ARBA00032554"/>
    </source>
</evidence>
<evidence type="ECO:0000256" key="5">
    <source>
        <dbReference type="ARBA" id="ARBA00022741"/>
    </source>
</evidence>
<dbReference type="SUPFAM" id="SSF55060">
    <property type="entry name" value="GHMP Kinase, C-terminal domain"/>
    <property type="match status" value="1"/>
</dbReference>
<dbReference type="PIRSF" id="PIRSF010376">
    <property type="entry name" value="IspE"/>
    <property type="match status" value="1"/>
</dbReference>
<organism evidence="12 13">
    <name type="scientific">Mucilaginibacter yixingensis</name>
    <dbReference type="NCBI Taxonomy" id="1295612"/>
    <lineage>
        <taxon>Bacteria</taxon>
        <taxon>Pseudomonadati</taxon>
        <taxon>Bacteroidota</taxon>
        <taxon>Sphingobacteriia</taxon>
        <taxon>Sphingobacteriales</taxon>
        <taxon>Sphingobacteriaceae</taxon>
        <taxon>Mucilaginibacter</taxon>
    </lineage>
</organism>
<dbReference type="Gene3D" id="3.30.70.890">
    <property type="entry name" value="GHMP kinase, C-terminal domain"/>
    <property type="match status" value="1"/>
</dbReference>
<dbReference type="GO" id="GO:0016114">
    <property type="term" value="P:terpenoid biosynthetic process"/>
    <property type="evidence" value="ECO:0007669"/>
    <property type="project" value="UniProtKB-UniRule"/>
</dbReference>
<evidence type="ECO:0000256" key="9">
    <source>
        <dbReference type="HAMAP-Rule" id="MF_00061"/>
    </source>
</evidence>
<evidence type="ECO:0000259" key="10">
    <source>
        <dbReference type="Pfam" id="PF00288"/>
    </source>
</evidence>
<dbReference type="InterPro" id="IPR006204">
    <property type="entry name" value="GHMP_kinase_N_dom"/>
</dbReference>
<dbReference type="PANTHER" id="PTHR43527">
    <property type="entry name" value="4-DIPHOSPHOCYTIDYL-2-C-METHYL-D-ERYTHRITOL KINASE, CHLOROPLASTIC"/>
    <property type="match status" value="1"/>
</dbReference>
<keyword evidence="5 9" id="KW-0547">Nucleotide-binding</keyword>
<dbReference type="InterPro" id="IPR014721">
    <property type="entry name" value="Ribsml_uS5_D2-typ_fold_subgr"/>
</dbReference>
<keyword evidence="9" id="KW-0414">Isoprene biosynthesis</keyword>
<gene>
    <name evidence="9" type="primary">ispE</name>
    <name evidence="12" type="ORF">C8P68_101574</name>
</gene>
<evidence type="ECO:0000256" key="2">
    <source>
        <dbReference type="ARBA" id="ARBA00012052"/>
    </source>
</evidence>
<reference evidence="12 13" key="1">
    <citation type="submission" date="2018-04" db="EMBL/GenBank/DDBJ databases">
        <title>Genomic Encyclopedia of Archaeal and Bacterial Type Strains, Phase II (KMG-II): from individual species to whole genera.</title>
        <authorList>
            <person name="Goeker M."/>
        </authorList>
    </citation>
    <scope>NUCLEOTIDE SEQUENCE [LARGE SCALE GENOMIC DNA]</scope>
    <source>
        <strain evidence="12 13">DSM 26809</strain>
    </source>
</reference>
<dbReference type="Proteomes" id="UP000244168">
    <property type="component" value="Unassembled WGS sequence"/>
</dbReference>
<name>A0A2T5JFY0_9SPHI</name>
<evidence type="ECO:0000256" key="7">
    <source>
        <dbReference type="ARBA" id="ARBA00022840"/>
    </source>
</evidence>
<feature type="active site" evidence="9">
    <location>
        <position position="8"/>
    </location>
</feature>